<dbReference type="PROSITE" id="PS51379">
    <property type="entry name" value="4FE4S_FER_2"/>
    <property type="match status" value="2"/>
</dbReference>
<dbReference type="InterPro" id="IPR017896">
    <property type="entry name" value="4Fe4S_Fe-S-bd"/>
</dbReference>
<keyword evidence="1" id="KW-0813">Transport</keyword>
<keyword evidence="10" id="KW-1185">Reference proteome</keyword>
<dbReference type="OrthoDB" id="9807879at2"/>
<evidence type="ECO:0000256" key="2">
    <source>
        <dbReference type="ARBA" id="ARBA00022485"/>
    </source>
</evidence>
<dbReference type="GO" id="GO:0046872">
    <property type="term" value="F:metal ion binding"/>
    <property type="evidence" value="ECO:0007669"/>
    <property type="project" value="UniProtKB-KW"/>
</dbReference>
<evidence type="ECO:0000313" key="9">
    <source>
        <dbReference type="EMBL" id="RXE59955.1"/>
    </source>
</evidence>
<gene>
    <name evidence="9" type="ORF">EFD62_04170</name>
</gene>
<dbReference type="InterPro" id="IPR050572">
    <property type="entry name" value="Fe-S_Ferredoxin"/>
</dbReference>
<dbReference type="Gene3D" id="3.30.70.20">
    <property type="match status" value="1"/>
</dbReference>
<evidence type="ECO:0000259" key="8">
    <source>
        <dbReference type="PROSITE" id="PS51379"/>
    </source>
</evidence>
<evidence type="ECO:0000256" key="7">
    <source>
        <dbReference type="ARBA" id="ARBA00023014"/>
    </source>
</evidence>
<sequence>MSKVALIRCESYDYNAVKASVKRGLELLGGPHKFAAPDEKILLKPNLLSADPPERCSTTHPSVFKAVAEIFKEAGISNLTYGDSPGIHKPITAAKKTGLEQAANELGIKLADFLEGKEVFFEDAIQNKKFIIANGVLESNGIISLPKLKTHGFARMTGCVKNQFGCIPGPLKGEFHVRIPSIIDFSKMLVDLNVYLKPRLFVMDGIMAMEGNGPRGGTPKKMNAILLSSDPIALDATVCRMIDLNPEFVPTIVFGKESGLGTYAENEIEILGDDIQSFINPDFDVRREPVKPFKPGGTIQFLRNSIVPKPYIDESKCIKCGVCVNICPVKPKAVDWHDGNKKEAPTYIYRRCIRCYCCQELCPESAIHLKVPFIRKFFYKPNQK</sequence>
<keyword evidence="2" id="KW-0004">4Fe-4S</keyword>
<evidence type="ECO:0000256" key="4">
    <source>
        <dbReference type="ARBA" id="ARBA00022737"/>
    </source>
</evidence>
<keyword evidence="7" id="KW-0411">Iron-sulfur</keyword>
<dbReference type="Pfam" id="PF04015">
    <property type="entry name" value="DUF362"/>
    <property type="match status" value="1"/>
</dbReference>
<dbReference type="EMBL" id="RLII01000003">
    <property type="protein sequence ID" value="RXE59955.1"/>
    <property type="molecule type" value="Genomic_DNA"/>
</dbReference>
<keyword evidence="3" id="KW-0479">Metal-binding</keyword>
<keyword evidence="4" id="KW-0677">Repeat</keyword>
<evidence type="ECO:0000256" key="1">
    <source>
        <dbReference type="ARBA" id="ARBA00022448"/>
    </source>
</evidence>
<evidence type="ECO:0000256" key="5">
    <source>
        <dbReference type="ARBA" id="ARBA00022982"/>
    </source>
</evidence>
<comment type="caution">
    <text evidence="9">The sequence shown here is derived from an EMBL/GenBank/DDBJ whole genome shotgun (WGS) entry which is preliminary data.</text>
</comment>
<dbReference type="PANTHER" id="PTHR43687">
    <property type="entry name" value="ADENYLYLSULFATE REDUCTASE, BETA SUBUNIT"/>
    <property type="match status" value="1"/>
</dbReference>
<evidence type="ECO:0000256" key="3">
    <source>
        <dbReference type="ARBA" id="ARBA00022723"/>
    </source>
</evidence>
<organism evidence="9 10">
    <name type="scientific">Acetivibrio mesophilus</name>
    <dbReference type="NCBI Taxonomy" id="2487273"/>
    <lineage>
        <taxon>Bacteria</taxon>
        <taxon>Bacillati</taxon>
        <taxon>Bacillota</taxon>
        <taxon>Clostridia</taxon>
        <taxon>Eubacteriales</taxon>
        <taxon>Oscillospiraceae</taxon>
        <taxon>Acetivibrio</taxon>
    </lineage>
</organism>
<keyword evidence="6" id="KW-0408">Iron</keyword>
<protein>
    <submittedName>
        <fullName evidence="9">DUF362 domain-containing protein</fullName>
    </submittedName>
</protein>
<dbReference type="SUPFAM" id="SSF54862">
    <property type="entry name" value="4Fe-4S ferredoxins"/>
    <property type="match status" value="1"/>
</dbReference>
<dbReference type="RefSeq" id="WP_069193378.1">
    <property type="nucleotide sequence ID" value="NZ_RLII01000003.1"/>
</dbReference>
<dbReference type="PROSITE" id="PS00198">
    <property type="entry name" value="4FE4S_FER_1"/>
    <property type="match status" value="2"/>
</dbReference>
<evidence type="ECO:0000313" key="10">
    <source>
        <dbReference type="Proteomes" id="UP000289166"/>
    </source>
</evidence>
<dbReference type="Pfam" id="PF12838">
    <property type="entry name" value="Fer4_7"/>
    <property type="match status" value="1"/>
</dbReference>
<accession>A0A4Q0I7U9</accession>
<dbReference type="GO" id="GO:0051539">
    <property type="term" value="F:4 iron, 4 sulfur cluster binding"/>
    <property type="evidence" value="ECO:0007669"/>
    <property type="project" value="UniProtKB-KW"/>
</dbReference>
<proteinExistence type="predicted"/>
<name>A0A4Q0I7U9_9FIRM</name>
<dbReference type="InterPro" id="IPR017900">
    <property type="entry name" value="4Fe4S_Fe_S_CS"/>
</dbReference>
<keyword evidence="5" id="KW-0249">Electron transport</keyword>
<dbReference type="PANTHER" id="PTHR43687:SF6">
    <property type="entry name" value="L-ASPARTATE SEMIALDEHYDE SULFURTRANSFERASE IRON-SULFUR SUBUNIT"/>
    <property type="match status" value="1"/>
</dbReference>
<evidence type="ECO:0000256" key="6">
    <source>
        <dbReference type="ARBA" id="ARBA00023004"/>
    </source>
</evidence>
<reference evidence="10" key="1">
    <citation type="submission" date="2018-11" db="EMBL/GenBank/DDBJ databases">
        <title>Genome sequencing of a novel mesophilic and cellulolytic organism within the genus Hungateiclostridium.</title>
        <authorList>
            <person name="Rettenmaier R."/>
            <person name="Liebl W."/>
            <person name="Zverlov V."/>
        </authorList>
    </citation>
    <scope>NUCLEOTIDE SEQUENCE [LARGE SCALE GENOMIC DNA]</scope>
    <source>
        <strain evidence="10">N2K1</strain>
    </source>
</reference>
<dbReference type="InterPro" id="IPR007160">
    <property type="entry name" value="DUF362"/>
</dbReference>
<dbReference type="AlphaFoldDB" id="A0A4Q0I7U9"/>
<dbReference type="Proteomes" id="UP000289166">
    <property type="component" value="Unassembled WGS sequence"/>
</dbReference>
<feature type="domain" description="4Fe-4S ferredoxin-type" evidence="8">
    <location>
        <begin position="343"/>
        <end position="372"/>
    </location>
</feature>
<feature type="domain" description="4Fe-4S ferredoxin-type" evidence="8">
    <location>
        <begin position="308"/>
        <end position="339"/>
    </location>
</feature>